<dbReference type="GeneID" id="28940370"/>
<comment type="caution">
    <text evidence="9">The sequence shown here is derived from an EMBL/GenBank/DDBJ whole genome shotgun (WGS) entry which is preliminary data.</text>
</comment>
<dbReference type="eggNOG" id="KOG1558">
    <property type="taxonomic scope" value="Eukaryota"/>
</dbReference>
<feature type="transmembrane region" description="Helical" evidence="8">
    <location>
        <begin position="201"/>
        <end position="224"/>
    </location>
</feature>
<evidence type="ECO:0008006" key="11">
    <source>
        <dbReference type="Google" id="ProtNLM"/>
    </source>
</evidence>
<dbReference type="GO" id="GO:0005886">
    <property type="term" value="C:plasma membrane"/>
    <property type="evidence" value="ECO:0007669"/>
    <property type="project" value="TreeGrafter"/>
</dbReference>
<evidence type="ECO:0000256" key="1">
    <source>
        <dbReference type="ARBA" id="ARBA00004141"/>
    </source>
</evidence>
<evidence type="ECO:0000313" key="9">
    <source>
        <dbReference type="EMBL" id="KTW30569.1"/>
    </source>
</evidence>
<keyword evidence="3 8" id="KW-0813">Transport</keyword>
<accession>A0A0W4ZQB9</accession>
<protein>
    <recommendedName>
        <fullName evidence="11">Zinc/iron permease</fullName>
    </recommendedName>
</protein>
<feature type="transmembrane region" description="Helical" evidence="8">
    <location>
        <begin position="121"/>
        <end position="140"/>
    </location>
</feature>
<organism evidence="9 10">
    <name type="scientific">Pneumocystis jirovecii (strain RU7)</name>
    <name type="common">Human pneumocystis pneumonia agent</name>
    <dbReference type="NCBI Taxonomy" id="1408657"/>
    <lineage>
        <taxon>Eukaryota</taxon>
        <taxon>Fungi</taxon>
        <taxon>Dikarya</taxon>
        <taxon>Ascomycota</taxon>
        <taxon>Taphrinomycotina</taxon>
        <taxon>Pneumocystomycetes</taxon>
        <taxon>Pneumocystaceae</taxon>
        <taxon>Pneumocystis</taxon>
    </lineage>
</organism>
<dbReference type="NCBIfam" id="TIGR00820">
    <property type="entry name" value="zip"/>
    <property type="match status" value="1"/>
</dbReference>
<dbReference type="Proteomes" id="UP000053447">
    <property type="component" value="Unassembled WGS sequence"/>
</dbReference>
<evidence type="ECO:0000256" key="4">
    <source>
        <dbReference type="ARBA" id="ARBA00022692"/>
    </source>
</evidence>
<dbReference type="InterPro" id="IPR004698">
    <property type="entry name" value="Zn/Fe_permease_fun/pln"/>
</dbReference>
<evidence type="ECO:0000256" key="6">
    <source>
        <dbReference type="ARBA" id="ARBA00023065"/>
    </source>
</evidence>
<dbReference type="EMBL" id="LFWA01000007">
    <property type="protein sequence ID" value="KTW30569.1"/>
    <property type="molecule type" value="Genomic_DNA"/>
</dbReference>
<evidence type="ECO:0000256" key="5">
    <source>
        <dbReference type="ARBA" id="ARBA00022989"/>
    </source>
</evidence>
<feature type="transmembrane region" description="Helical" evidence="8">
    <location>
        <begin position="352"/>
        <end position="372"/>
    </location>
</feature>
<evidence type="ECO:0000256" key="7">
    <source>
        <dbReference type="ARBA" id="ARBA00023136"/>
    </source>
</evidence>
<feature type="transmembrane region" description="Helical" evidence="8">
    <location>
        <begin position="309"/>
        <end position="331"/>
    </location>
</feature>
<sequence>MINTFTLLRRFDEHLDDHDHDHDHGHHHHHLGCGVKEDYDGNMGLRISSIFVIMLFSSLGVFFPLIVTKVKRLKISQPLTHFIKFFGTGIIIGTAFVHLLLPAFMELGSSPCLYGIWETYNFAPVLIMVGMLTIFLLELFSLRHISLKCAANSIDITSTSQTNISTDDKNPLEVQKSLSSGAKNDFEKQNLIKKYMLKKDLLTVIILEFGIIFHSIIIGFTLAVTGNKEFITLYIVISFHRKHFVKIISLFILLEMFEGLGLGARLFDIAQYNNLSYNILFAFIYSVITSVSIAIGLAAKALYNPTSPTAVIISGIFDSLSSGILLYAGLVELLAEDFIINSELRNGDLTKLLYAIFCVVLGFVTMAIIGIWV</sequence>
<feature type="transmembrane region" description="Helical" evidence="8">
    <location>
        <begin position="279"/>
        <end position="303"/>
    </location>
</feature>
<dbReference type="GO" id="GO:0005385">
    <property type="term" value="F:zinc ion transmembrane transporter activity"/>
    <property type="evidence" value="ECO:0007669"/>
    <property type="project" value="InterPro"/>
</dbReference>
<keyword evidence="6 8" id="KW-0406">Ion transport</keyword>
<feature type="transmembrane region" description="Helical" evidence="8">
    <location>
        <begin position="244"/>
        <end position="267"/>
    </location>
</feature>
<reference evidence="10" key="1">
    <citation type="journal article" date="2016" name="Nat. Commun.">
        <title>Genome analysis of three Pneumocystis species reveals adaptation mechanisms to life exclusively in mammalian hosts.</title>
        <authorList>
            <person name="Ma L."/>
            <person name="Chen Z."/>
            <person name="Huang D.W."/>
            <person name="Kutty G."/>
            <person name="Ishihara M."/>
            <person name="Wang H."/>
            <person name="Abouelleil A."/>
            <person name="Bishop L."/>
            <person name="Davey E."/>
            <person name="Deng R."/>
            <person name="Deng X."/>
            <person name="Fan L."/>
            <person name="Fantoni G."/>
            <person name="Fitzgerald M."/>
            <person name="Gogineni E."/>
            <person name="Goldberg J.M."/>
            <person name="Handley G."/>
            <person name="Hu X."/>
            <person name="Huber C."/>
            <person name="Jiao X."/>
            <person name="Jones K."/>
            <person name="Levin J.Z."/>
            <person name="Liu Y."/>
            <person name="Macdonald P."/>
            <person name="Melnikov A."/>
            <person name="Raley C."/>
            <person name="Sassi M."/>
            <person name="Sherman B.T."/>
            <person name="Song X."/>
            <person name="Sykes S."/>
            <person name="Tran B."/>
            <person name="Walsh L."/>
            <person name="Xia Y."/>
            <person name="Yang J."/>
            <person name="Young S."/>
            <person name="Zeng Q."/>
            <person name="Zheng X."/>
            <person name="Stephens R."/>
            <person name="Nusbaum C."/>
            <person name="Birren B.W."/>
            <person name="Azadi P."/>
            <person name="Lempicki R.A."/>
            <person name="Cuomo C.A."/>
            <person name="Kovacs J.A."/>
        </authorList>
    </citation>
    <scope>NUCLEOTIDE SEQUENCE [LARGE SCALE GENOMIC DNA]</scope>
    <source>
        <strain evidence="10">RU7</strain>
    </source>
</reference>
<dbReference type="AlphaFoldDB" id="A0A0W4ZQB9"/>
<feature type="transmembrane region" description="Helical" evidence="8">
    <location>
        <begin position="47"/>
        <end position="67"/>
    </location>
</feature>
<keyword evidence="5 8" id="KW-1133">Transmembrane helix</keyword>
<dbReference type="RefSeq" id="XP_018229860.1">
    <property type="nucleotide sequence ID" value="XM_018374115.1"/>
</dbReference>
<dbReference type="Pfam" id="PF02535">
    <property type="entry name" value="Zip"/>
    <property type="match status" value="1"/>
</dbReference>
<keyword evidence="10" id="KW-1185">Reference proteome</keyword>
<proteinExistence type="inferred from homology"/>
<evidence type="ECO:0000256" key="8">
    <source>
        <dbReference type="RuleBase" id="RU362088"/>
    </source>
</evidence>
<dbReference type="InterPro" id="IPR003689">
    <property type="entry name" value="ZIP"/>
</dbReference>
<dbReference type="OrthoDB" id="448280at2759"/>
<evidence type="ECO:0000313" key="10">
    <source>
        <dbReference type="Proteomes" id="UP000053447"/>
    </source>
</evidence>
<dbReference type="PANTHER" id="PTHR11040:SF32">
    <property type="entry name" value="ZINC-REGULATED TRANSPORTER 1"/>
    <property type="match status" value="1"/>
</dbReference>
<evidence type="ECO:0000256" key="3">
    <source>
        <dbReference type="ARBA" id="ARBA00022448"/>
    </source>
</evidence>
<dbReference type="VEuPathDB" id="FungiDB:T551_01852"/>
<comment type="subcellular location">
    <subcellularLocation>
        <location evidence="1 8">Membrane</location>
        <topology evidence="1 8">Multi-pass membrane protein</topology>
    </subcellularLocation>
</comment>
<gene>
    <name evidence="9" type="ORF">T551_01852</name>
</gene>
<dbReference type="STRING" id="1408657.A0A0W4ZQB9"/>
<name>A0A0W4ZQB9_PNEJ7</name>
<feature type="transmembrane region" description="Helical" evidence="8">
    <location>
        <begin position="79"/>
        <end position="101"/>
    </location>
</feature>
<dbReference type="PANTHER" id="PTHR11040">
    <property type="entry name" value="ZINC/IRON TRANSPORTER"/>
    <property type="match status" value="1"/>
</dbReference>
<evidence type="ECO:0000256" key="2">
    <source>
        <dbReference type="ARBA" id="ARBA00006939"/>
    </source>
</evidence>
<keyword evidence="7 8" id="KW-0472">Membrane</keyword>
<comment type="similarity">
    <text evidence="2 8">Belongs to the ZIP transporter (TC 2.A.5) family.</text>
</comment>
<keyword evidence="4 8" id="KW-0812">Transmembrane</keyword>